<protein>
    <recommendedName>
        <fullName evidence="3">Lipoprotein</fullName>
    </recommendedName>
</protein>
<dbReference type="PROSITE" id="PS51257">
    <property type="entry name" value="PROKAR_LIPOPROTEIN"/>
    <property type="match status" value="1"/>
</dbReference>
<gene>
    <name evidence="1" type="ORF">SporoS204_11355</name>
</gene>
<dbReference type="Proteomes" id="UP000192486">
    <property type="component" value="Chromosome"/>
</dbReference>
<accession>A0ABM6JWM5</accession>
<keyword evidence="2" id="KW-1185">Reference proteome</keyword>
<name>A0ABM6JWM5_SPOUR</name>
<dbReference type="EMBL" id="CP015108">
    <property type="protein sequence ID" value="ARF14688.1"/>
    <property type="molecule type" value="Genomic_DNA"/>
</dbReference>
<sequence>MNKYIWLVVILSFSVILAGCATGEVLRIGTPFTDEGGEGVNFYNEITDSKAIESLRNIVKNADEVDRPKELKKESDVFISLDETKKGISEIQRYIYYQEDGSSILFADGVSGSDGFPNRYLILNEKQTTELKNVLQ</sequence>
<reference evidence="1 2" key="1">
    <citation type="submission" date="2016-04" db="EMBL/GenBank/DDBJ databases">
        <title>Comparative Genomics and Epigenetics of Sporosarcina ureae.</title>
        <authorList>
            <person name="Oliver A.S."/>
            <person name="Cooper K.K."/>
        </authorList>
    </citation>
    <scope>NUCLEOTIDE SEQUENCE [LARGE SCALE GENOMIC DNA]</scope>
    <source>
        <strain evidence="1 2">S204</strain>
    </source>
</reference>
<evidence type="ECO:0000313" key="2">
    <source>
        <dbReference type="Proteomes" id="UP000192486"/>
    </source>
</evidence>
<proteinExistence type="predicted"/>
<organism evidence="1 2">
    <name type="scientific">Sporosarcina ureae</name>
    <dbReference type="NCBI Taxonomy" id="1571"/>
    <lineage>
        <taxon>Bacteria</taxon>
        <taxon>Bacillati</taxon>
        <taxon>Bacillota</taxon>
        <taxon>Bacilli</taxon>
        <taxon>Bacillales</taxon>
        <taxon>Caryophanaceae</taxon>
        <taxon>Sporosarcina</taxon>
    </lineage>
</organism>
<evidence type="ECO:0008006" key="3">
    <source>
        <dbReference type="Google" id="ProtNLM"/>
    </source>
</evidence>
<dbReference type="RefSeq" id="WP_029053612.1">
    <property type="nucleotide sequence ID" value="NZ_CP015108.1"/>
</dbReference>
<evidence type="ECO:0000313" key="1">
    <source>
        <dbReference type="EMBL" id="ARF14688.1"/>
    </source>
</evidence>